<evidence type="ECO:0000313" key="3">
    <source>
        <dbReference type="Proteomes" id="UP000095651"/>
    </source>
</evidence>
<reference evidence="2 3" key="1">
    <citation type="submission" date="2015-09" db="EMBL/GenBank/DDBJ databases">
        <authorList>
            <consortium name="Pathogen Informatics"/>
        </authorList>
    </citation>
    <scope>NUCLEOTIDE SEQUENCE [LARGE SCALE GENOMIC DNA]</scope>
    <source>
        <strain evidence="2 3">2789STDY5608850</strain>
    </source>
</reference>
<name>A0A174KZ42_9FIRM</name>
<dbReference type="GO" id="GO:0016747">
    <property type="term" value="F:acyltransferase activity, transferring groups other than amino-acyl groups"/>
    <property type="evidence" value="ECO:0007669"/>
    <property type="project" value="InterPro"/>
</dbReference>
<dbReference type="Proteomes" id="UP000095651">
    <property type="component" value="Unassembled WGS sequence"/>
</dbReference>
<dbReference type="SUPFAM" id="SSF55729">
    <property type="entry name" value="Acyl-CoA N-acyltransferases (Nat)"/>
    <property type="match status" value="1"/>
</dbReference>
<dbReference type="Pfam" id="PF00583">
    <property type="entry name" value="Acetyltransf_1"/>
    <property type="match status" value="1"/>
</dbReference>
<accession>A0A174KZ42</accession>
<keyword evidence="2" id="KW-0808">Transferase</keyword>
<dbReference type="InterPro" id="IPR016181">
    <property type="entry name" value="Acyl_CoA_acyltransferase"/>
</dbReference>
<feature type="domain" description="N-acetyltransferase" evidence="1">
    <location>
        <begin position="3"/>
        <end position="157"/>
    </location>
</feature>
<evidence type="ECO:0000313" key="2">
    <source>
        <dbReference type="EMBL" id="CUP16021.1"/>
    </source>
</evidence>
<protein>
    <submittedName>
        <fullName evidence="2">GNAT family acetyltransferase</fullName>
    </submittedName>
</protein>
<dbReference type="EMBL" id="CYZE01000019">
    <property type="protein sequence ID" value="CUP16021.1"/>
    <property type="molecule type" value="Genomic_DNA"/>
</dbReference>
<gene>
    <name evidence="2" type="ORF">ERS852407_05157</name>
</gene>
<dbReference type="InterPro" id="IPR000182">
    <property type="entry name" value="GNAT_dom"/>
</dbReference>
<dbReference type="CDD" id="cd04301">
    <property type="entry name" value="NAT_SF"/>
    <property type="match status" value="1"/>
</dbReference>
<organism evidence="2 3">
    <name type="scientific">Hungatella hathewayi</name>
    <dbReference type="NCBI Taxonomy" id="154046"/>
    <lineage>
        <taxon>Bacteria</taxon>
        <taxon>Bacillati</taxon>
        <taxon>Bacillota</taxon>
        <taxon>Clostridia</taxon>
        <taxon>Lachnospirales</taxon>
        <taxon>Lachnospiraceae</taxon>
        <taxon>Hungatella</taxon>
    </lineage>
</organism>
<proteinExistence type="predicted"/>
<sequence>MEYTIRKMKQSEYPLLEDFLYEAIFVPEGMKPPARSILQTPELQVYTADFGSQTADQALAAEADGKLVGAVWVRIMNDYGHFDDSTPSLAISLYGPYRGLGIGTGLMKTMLTHLKEIGFSRVSLSVQKANYAAGLYLRLGFQIVAEHAEEYLMVCEL</sequence>
<dbReference type="Gene3D" id="3.40.630.30">
    <property type="match status" value="1"/>
</dbReference>
<dbReference type="RefSeq" id="WP_055659519.1">
    <property type="nucleotide sequence ID" value="NZ_CABIXC010000019.1"/>
</dbReference>
<dbReference type="PROSITE" id="PS51186">
    <property type="entry name" value="GNAT"/>
    <property type="match status" value="1"/>
</dbReference>
<dbReference type="AlphaFoldDB" id="A0A174KZ42"/>
<evidence type="ECO:0000259" key="1">
    <source>
        <dbReference type="PROSITE" id="PS51186"/>
    </source>
</evidence>